<keyword evidence="3" id="KW-0547">Nucleotide-binding</keyword>
<dbReference type="GO" id="GO:0004831">
    <property type="term" value="F:tyrosine-tRNA ligase activity"/>
    <property type="evidence" value="ECO:0007669"/>
    <property type="project" value="UniProtKB-EC"/>
</dbReference>
<dbReference type="Proteomes" id="UP001497744">
    <property type="component" value="Unassembled WGS sequence"/>
</dbReference>
<evidence type="ECO:0000313" key="11">
    <source>
        <dbReference type="EMBL" id="GIX62642.1"/>
    </source>
</evidence>
<dbReference type="GO" id="GO:0005524">
    <property type="term" value="F:ATP binding"/>
    <property type="evidence" value="ECO:0007669"/>
    <property type="project" value="UniProtKB-KW"/>
</dbReference>
<reference evidence="11 12" key="1">
    <citation type="submission" date="2021-06" db="EMBL/GenBank/DDBJ databases">
        <title>Genome sequence of Babesia caballi.</title>
        <authorList>
            <person name="Yamagishi J."/>
            <person name="Kidaka T."/>
            <person name="Ochi A."/>
        </authorList>
    </citation>
    <scope>NUCLEOTIDE SEQUENCE [LARGE SCALE GENOMIC DNA]</scope>
    <source>
        <strain evidence="11">USDA-D6B2</strain>
    </source>
</reference>
<dbReference type="PANTHER" id="PTHR11766:SF0">
    <property type="entry name" value="TYROSINE--TRNA LIGASE, MITOCHONDRIAL"/>
    <property type="match status" value="1"/>
</dbReference>
<keyword evidence="5" id="KW-0648">Protein biosynthesis</keyword>
<dbReference type="InterPro" id="IPR014729">
    <property type="entry name" value="Rossmann-like_a/b/a_fold"/>
</dbReference>
<dbReference type="PANTHER" id="PTHR11766">
    <property type="entry name" value="TYROSYL-TRNA SYNTHETASE"/>
    <property type="match status" value="1"/>
</dbReference>
<evidence type="ECO:0000256" key="1">
    <source>
        <dbReference type="ARBA" id="ARBA00013160"/>
    </source>
</evidence>
<feature type="signal peptide" evidence="10">
    <location>
        <begin position="1"/>
        <end position="38"/>
    </location>
</feature>
<evidence type="ECO:0000256" key="3">
    <source>
        <dbReference type="ARBA" id="ARBA00022741"/>
    </source>
</evidence>
<protein>
    <recommendedName>
        <fullName evidence="1">tyrosine--tRNA ligase</fullName>
        <ecNumber evidence="1">6.1.1.1</ecNumber>
    </recommendedName>
    <alternativeName>
        <fullName evidence="7">Tyrosyl-tRNA synthetase</fullName>
    </alternativeName>
</protein>
<dbReference type="GO" id="GO:0005739">
    <property type="term" value="C:mitochondrion"/>
    <property type="evidence" value="ECO:0007669"/>
    <property type="project" value="TreeGrafter"/>
</dbReference>
<dbReference type="AlphaFoldDB" id="A0AAV4LS85"/>
<evidence type="ECO:0000256" key="2">
    <source>
        <dbReference type="ARBA" id="ARBA00022598"/>
    </source>
</evidence>
<dbReference type="CDD" id="cd00165">
    <property type="entry name" value="S4"/>
    <property type="match status" value="1"/>
</dbReference>
<dbReference type="InterPro" id="IPR024088">
    <property type="entry name" value="Tyr-tRNA-ligase_bac-type"/>
</dbReference>
<dbReference type="Pfam" id="PF00579">
    <property type="entry name" value="tRNA-synt_1b"/>
    <property type="match status" value="1"/>
</dbReference>
<dbReference type="Gene3D" id="3.40.50.620">
    <property type="entry name" value="HUPs"/>
    <property type="match status" value="1"/>
</dbReference>
<dbReference type="Gene3D" id="1.10.240.10">
    <property type="entry name" value="Tyrosyl-Transfer RNA Synthetase"/>
    <property type="match status" value="1"/>
</dbReference>
<feature type="chain" id="PRO_5043898790" description="tyrosine--tRNA ligase" evidence="10">
    <location>
        <begin position="39"/>
        <end position="602"/>
    </location>
</feature>
<dbReference type="GO" id="GO:0006437">
    <property type="term" value="P:tyrosyl-tRNA aminoacylation"/>
    <property type="evidence" value="ECO:0007669"/>
    <property type="project" value="InterPro"/>
</dbReference>
<keyword evidence="10" id="KW-0732">Signal</keyword>
<dbReference type="GeneID" id="94194123"/>
<dbReference type="SUPFAM" id="SSF52374">
    <property type="entry name" value="Nucleotidylyl transferase"/>
    <property type="match status" value="1"/>
</dbReference>
<evidence type="ECO:0000256" key="10">
    <source>
        <dbReference type="SAM" id="SignalP"/>
    </source>
</evidence>
<evidence type="ECO:0000256" key="6">
    <source>
        <dbReference type="ARBA" id="ARBA00023146"/>
    </source>
</evidence>
<dbReference type="GO" id="GO:0003723">
    <property type="term" value="F:RNA binding"/>
    <property type="evidence" value="ECO:0007669"/>
    <property type="project" value="UniProtKB-KW"/>
</dbReference>
<dbReference type="InterPro" id="IPR002305">
    <property type="entry name" value="aa-tRNA-synth_Ic"/>
</dbReference>
<dbReference type="RefSeq" id="XP_067714711.1">
    <property type="nucleotide sequence ID" value="XM_067858610.1"/>
</dbReference>
<keyword evidence="6" id="KW-0030">Aminoacyl-tRNA synthetase</keyword>
<proteinExistence type="predicted"/>
<keyword evidence="4" id="KW-0067">ATP-binding</keyword>
<accession>A0AAV4LS85</accession>
<evidence type="ECO:0000256" key="4">
    <source>
        <dbReference type="ARBA" id="ARBA00022840"/>
    </source>
</evidence>
<dbReference type="NCBIfam" id="TIGR00234">
    <property type="entry name" value="tyrS"/>
    <property type="match status" value="1"/>
</dbReference>
<evidence type="ECO:0000256" key="7">
    <source>
        <dbReference type="ARBA" id="ARBA00033323"/>
    </source>
</evidence>
<evidence type="ECO:0000256" key="9">
    <source>
        <dbReference type="PROSITE-ProRule" id="PRU00182"/>
    </source>
</evidence>
<evidence type="ECO:0000256" key="8">
    <source>
        <dbReference type="ARBA" id="ARBA00048248"/>
    </source>
</evidence>
<organism evidence="11 12">
    <name type="scientific">Babesia caballi</name>
    <dbReference type="NCBI Taxonomy" id="5871"/>
    <lineage>
        <taxon>Eukaryota</taxon>
        <taxon>Sar</taxon>
        <taxon>Alveolata</taxon>
        <taxon>Apicomplexa</taxon>
        <taxon>Aconoidasida</taxon>
        <taxon>Piroplasmida</taxon>
        <taxon>Babesiidae</taxon>
        <taxon>Babesia</taxon>
    </lineage>
</organism>
<evidence type="ECO:0000313" key="12">
    <source>
        <dbReference type="Proteomes" id="UP001497744"/>
    </source>
</evidence>
<dbReference type="EC" id="6.1.1.1" evidence="1"/>
<name>A0AAV4LS85_BABCB</name>
<comment type="caution">
    <text evidence="11">The sequence shown here is derived from an EMBL/GenBank/DDBJ whole genome shotgun (WGS) entry which is preliminary data.</text>
</comment>
<dbReference type="GO" id="GO:0005829">
    <property type="term" value="C:cytosol"/>
    <property type="evidence" value="ECO:0007669"/>
    <property type="project" value="TreeGrafter"/>
</dbReference>
<keyword evidence="9" id="KW-0694">RNA-binding</keyword>
<dbReference type="EMBL" id="BPLF01000002">
    <property type="protein sequence ID" value="GIX62642.1"/>
    <property type="molecule type" value="Genomic_DNA"/>
</dbReference>
<sequence>MWRAATRPPPSVTIAVSTPLRVYVALALLVALVEQCNSFRTSTGSLNAPVEWNGAQFAGIRGIRRRRWKDVRDSCGPLAAHDDIFTTRGKTVASPFLAELVDRGVVSQATDISKLDDFIRLHESNANGAQGPVPAIYYGIDLTADFIHEGTLLQLLLLRRFLARGFNVVVVLGGGTTPVGDPSFKTRRTRAVFAASRSGAAKHNAILDRAATCASVAKENYNGILDIVKKLMTRELKTDQGDVIRPSLAFASEMSEADAAQVTSSSYNVVILDNSDLYNRVTLTEYLNTVASNMSVGRMLSRDCIRSRLLVGEDGATALRRANMDLAEFMYMSLQAMDFVHVASRFNAVIQLGGSDQMGNIMSGVELASSLSGLGKQVFGITTPLLQTRSGEKISKSSGECMLRIRAETPALSLWSHLRNVDDEVVASYLQLLTLVPRSRIQDTMAAHVNESKVLLADELTTAVFGRECTEAIHKHWLSADIAHVANSAEGCSPEDYQSFERFVECVPSVTVTADELASGIPFGALLDRVRTPQLVSGLFYSNRRAIREGTCRINGRVETRVDYRVTSDDLLRVSCADGRVTEHIALQFGKRQLYFAILKKA</sequence>
<dbReference type="InterPro" id="IPR002307">
    <property type="entry name" value="Tyr-tRNA-ligase"/>
</dbReference>
<comment type="catalytic activity">
    <reaction evidence="8">
        <text>tRNA(Tyr) + L-tyrosine + ATP = L-tyrosyl-tRNA(Tyr) + AMP + diphosphate + H(+)</text>
        <dbReference type="Rhea" id="RHEA:10220"/>
        <dbReference type="Rhea" id="RHEA-COMP:9706"/>
        <dbReference type="Rhea" id="RHEA-COMP:9707"/>
        <dbReference type="ChEBI" id="CHEBI:15378"/>
        <dbReference type="ChEBI" id="CHEBI:30616"/>
        <dbReference type="ChEBI" id="CHEBI:33019"/>
        <dbReference type="ChEBI" id="CHEBI:58315"/>
        <dbReference type="ChEBI" id="CHEBI:78442"/>
        <dbReference type="ChEBI" id="CHEBI:78536"/>
        <dbReference type="ChEBI" id="CHEBI:456215"/>
        <dbReference type="EC" id="6.1.1.1"/>
    </reaction>
</comment>
<gene>
    <name evidence="11" type="ORF">BcabD6B2_20770</name>
</gene>
<evidence type="ECO:0000256" key="5">
    <source>
        <dbReference type="ARBA" id="ARBA00022917"/>
    </source>
</evidence>
<keyword evidence="12" id="KW-1185">Reference proteome</keyword>
<dbReference type="PROSITE" id="PS50889">
    <property type="entry name" value="S4"/>
    <property type="match status" value="1"/>
</dbReference>
<keyword evidence="2" id="KW-0436">Ligase</keyword>